<feature type="compositionally biased region" description="Basic and acidic residues" evidence="1">
    <location>
        <begin position="46"/>
        <end position="56"/>
    </location>
</feature>
<protein>
    <submittedName>
        <fullName evidence="2">Uncharacterized protein</fullName>
    </submittedName>
</protein>
<name>A0A699YDN2_HAELA</name>
<proteinExistence type="predicted"/>
<dbReference type="AlphaFoldDB" id="A0A699YDN2"/>
<evidence type="ECO:0000313" key="2">
    <source>
        <dbReference type="EMBL" id="GFH07485.1"/>
    </source>
</evidence>
<feature type="region of interest" description="Disordered" evidence="1">
    <location>
        <begin position="44"/>
        <end position="71"/>
    </location>
</feature>
<accession>A0A699YDN2</accession>
<evidence type="ECO:0000256" key="1">
    <source>
        <dbReference type="SAM" id="MobiDB-lite"/>
    </source>
</evidence>
<feature type="compositionally biased region" description="Polar residues" evidence="1">
    <location>
        <begin position="59"/>
        <end position="71"/>
    </location>
</feature>
<evidence type="ECO:0000313" key="3">
    <source>
        <dbReference type="Proteomes" id="UP000485058"/>
    </source>
</evidence>
<comment type="caution">
    <text evidence="2">The sequence shown here is derived from an EMBL/GenBank/DDBJ whole genome shotgun (WGS) entry which is preliminary data.</text>
</comment>
<keyword evidence="3" id="KW-1185">Reference proteome</keyword>
<dbReference type="Proteomes" id="UP000485058">
    <property type="component" value="Unassembled WGS sequence"/>
</dbReference>
<gene>
    <name evidence="2" type="ORF">HaLaN_02292</name>
</gene>
<sequence length="71" mass="7802">MANSRLAFAHYLLTSILAHGSEHVPLATLRSPSLPKTVLTLTSNRHQHELDRHDLGRSLNYTSGGPNTSKL</sequence>
<reference evidence="2 3" key="1">
    <citation type="submission" date="2020-02" db="EMBL/GenBank/DDBJ databases">
        <title>Draft genome sequence of Haematococcus lacustris strain NIES-144.</title>
        <authorList>
            <person name="Morimoto D."/>
            <person name="Nakagawa S."/>
            <person name="Yoshida T."/>
            <person name="Sawayama S."/>
        </authorList>
    </citation>
    <scope>NUCLEOTIDE SEQUENCE [LARGE SCALE GENOMIC DNA]</scope>
    <source>
        <strain evidence="2 3">NIES-144</strain>
    </source>
</reference>
<organism evidence="2 3">
    <name type="scientific">Haematococcus lacustris</name>
    <name type="common">Green alga</name>
    <name type="synonym">Haematococcus pluvialis</name>
    <dbReference type="NCBI Taxonomy" id="44745"/>
    <lineage>
        <taxon>Eukaryota</taxon>
        <taxon>Viridiplantae</taxon>
        <taxon>Chlorophyta</taxon>
        <taxon>core chlorophytes</taxon>
        <taxon>Chlorophyceae</taxon>
        <taxon>CS clade</taxon>
        <taxon>Chlamydomonadales</taxon>
        <taxon>Haematococcaceae</taxon>
        <taxon>Haematococcus</taxon>
    </lineage>
</organism>
<dbReference type="EMBL" id="BLLF01000098">
    <property type="protein sequence ID" value="GFH07485.1"/>
    <property type="molecule type" value="Genomic_DNA"/>
</dbReference>